<accession>A0AAN8FCC9</accession>
<name>A0AAN8FCC9_TRICO</name>
<evidence type="ECO:0000313" key="2">
    <source>
        <dbReference type="EMBL" id="KAK5971427.1"/>
    </source>
</evidence>
<dbReference type="EMBL" id="WIXE01017802">
    <property type="protein sequence ID" value="KAK5971427.1"/>
    <property type="molecule type" value="Genomic_DNA"/>
</dbReference>
<proteinExistence type="predicted"/>
<protein>
    <submittedName>
        <fullName evidence="2">Uncharacterized protein</fullName>
    </submittedName>
</protein>
<reference evidence="2 3" key="1">
    <citation type="submission" date="2019-10" db="EMBL/GenBank/DDBJ databases">
        <title>Assembly and Annotation for the nematode Trichostrongylus colubriformis.</title>
        <authorList>
            <person name="Martin J."/>
        </authorList>
    </citation>
    <scope>NUCLEOTIDE SEQUENCE [LARGE SCALE GENOMIC DNA]</scope>
    <source>
        <strain evidence="2">G859</strain>
        <tissue evidence="2">Whole worm</tissue>
    </source>
</reference>
<sequence>MGNAKSADFKEEPIKRKPKSNLTERKPSSVSREKKLSRASMSSQCGRKPILTLGQRAIIKYCIDNAKDDIGGNSPFDDLTVNKYSEKTIK</sequence>
<comment type="caution">
    <text evidence="2">The sequence shown here is derived from an EMBL/GenBank/DDBJ whole genome shotgun (WGS) entry which is preliminary data.</text>
</comment>
<dbReference type="AlphaFoldDB" id="A0AAN8FCC9"/>
<gene>
    <name evidence="2" type="ORF">GCK32_022288</name>
</gene>
<evidence type="ECO:0000256" key="1">
    <source>
        <dbReference type="SAM" id="MobiDB-lite"/>
    </source>
</evidence>
<evidence type="ECO:0000313" key="3">
    <source>
        <dbReference type="Proteomes" id="UP001331761"/>
    </source>
</evidence>
<organism evidence="2 3">
    <name type="scientific">Trichostrongylus colubriformis</name>
    <name type="common">Black scour worm</name>
    <dbReference type="NCBI Taxonomy" id="6319"/>
    <lineage>
        <taxon>Eukaryota</taxon>
        <taxon>Metazoa</taxon>
        <taxon>Ecdysozoa</taxon>
        <taxon>Nematoda</taxon>
        <taxon>Chromadorea</taxon>
        <taxon>Rhabditida</taxon>
        <taxon>Rhabditina</taxon>
        <taxon>Rhabditomorpha</taxon>
        <taxon>Strongyloidea</taxon>
        <taxon>Trichostrongylidae</taxon>
        <taxon>Trichostrongylus</taxon>
    </lineage>
</organism>
<feature type="compositionally biased region" description="Basic and acidic residues" evidence="1">
    <location>
        <begin position="22"/>
        <end position="36"/>
    </location>
</feature>
<keyword evidence="3" id="KW-1185">Reference proteome</keyword>
<feature type="region of interest" description="Disordered" evidence="1">
    <location>
        <begin position="1"/>
        <end position="44"/>
    </location>
</feature>
<dbReference type="Proteomes" id="UP001331761">
    <property type="component" value="Unassembled WGS sequence"/>
</dbReference>